<evidence type="ECO:0000313" key="2">
    <source>
        <dbReference type="EMBL" id="MBC9712232.1"/>
    </source>
</evidence>
<evidence type="ECO:0000256" key="1">
    <source>
        <dbReference type="SAM" id="MobiDB-lite"/>
    </source>
</evidence>
<evidence type="ECO:0000313" key="3">
    <source>
        <dbReference type="Proteomes" id="UP000642284"/>
    </source>
</evidence>
<protein>
    <submittedName>
        <fullName evidence="2">Uncharacterized protein</fullName>
    </submittedName>
</protein>
<dbReference type="Proteomes" id="UP000642284">
    <property type="component" value="Unassembled WGS sequence"/>
</dbReference>
<proteinExistence type="predicted"/>
<feature type="region of interest" description="Disordered" evidence="1">
    <location>
        <begin position="77"/>
        <end position="98"/>
    </location>
</feature>
<accession>A0ABR7SB80</accession>
<feature type="compositionally biased region" description="Polar residues" evidence="1">
    <location>
        <begin position="88"/>
        <end position="97"/>
    </location>
</feature>
<organism evidence="2 3">
    <name type="scientific">Streptomyces polyasparticus</name>
    <dbReference type="NCBI Taxonomy" id="2767826"/>
    <lineage>
        <taxon>Bacteria</taxon>
        <taxon>Bacillati</taxon>
        <taxon>Actinomycetota</taxon>
        <taxon>Actinomycetes</taxon>
        <taxon>Kitasatosporales</taxon>
        <taxon>Streptomycetaceae</taxon>
        <taxon>Streptomyces</taxon>
    </lineage>
</organism>
<gene>
    <name evidence="2" type="ORF">H9Y04_06555</name>
</gene>
<dbReference type="EMBL" id="JACTVJ010000004">
    <property type="protein sequence ID" value="MBC9712232.1"/>
    <property type="molecule type" value="Genomic_DNA"/>
</dbReference>
<reference evidence="2 3" key="1">
    <citation type="submission" date="2020-08" db="EMBL/GenBank/DDBJ databases">
        <title>Genemic of Streptomyces polyaspartic.</title>
        <authorList>
            <person name="Liu W."/>
        </authorList>
    </citation>
    <scope>NUCLEOTIDE SEQUENCE [LARGE SCALE GENOMIC DNA]</scope>
    <source>
        <strain evidence="2 3">TRM66268-LWL</strain>
    </source>
</reference>
<name>A0ABR7SB80_9ACTN</name>
<dbReference type="RefSeq" id="WP_187812703.1">
    <property type="nucleotide sequence ID" value="NZ_JACTVJ010000004.1"/>
</dbReference>
<sequence length="127" mass="13791">MIIDRFNSDPSLYLLADDCADRGTEIAAYWVAKGMTDTYGLPDRAIRVIAGADIKNIEMRAKALSDLLSFLNYEEREEPFANDPEQSRPASTPNLSTPRVCYCVDCEKETSGGAACTPSCVTTGGAE</sequence>
<comment type="caution">
    <text evidence="2">The sequence shown here is derived from an EMBL/GenBank/DDBJ whole genome shotgun (WGS) entry which is preliminary data.</text>
</comment>
<keyword evidence="3" id="KW-1185">Reference proteome</keyword>